<feature type="transmembrane region" description="Helical" evidence="6">
    <location>
        <begin position="739"/>
        <end position="759"/>
    </location>
</feature>
<evidence type="ECO:0000256" key="2">
    <source>
        <dbReference type="ARBA" id="ARBA00022692"/>
    </source>
</evidence>
<evidence type="ECO:0000256" key="3">
    <source>
        <dbReference type="ARBA" id="ARBA00022989"/>
    </source>
</evidence>
<dbReference type="Pfam" id="PF07690">
    <property type="entry name" value="MFS_1"/>
    <property type="match status" value="1"/>
</dbReference>
<reference evidence="8 9" key="1">
    <citation type="journal article" date="2016" name="Sci. Rep.">
        <title>Draft genome sequencing and secretome analysis of fungal phytopathogen Ascochyta rabiei provides insight into the necrotrophic effector repertoire.</title>
        <authorList>
            <person name="Verma S."/>
            <person name="Gazara R.K."/>
            <person name="Nizam S."/>
            <person name="Parween S."/>
            <person name="Chattopadhyay D."/>
            <person name="Verma P.K."/>
        </authorList>
    </citation>
    <scope>NUCLEOTIDE SEQUENCE [LARGE SCALE GENOMIC DNA]</scope>
    <source>
        <strain evidence="8 9">ArDII</strain>
    </source>
</reference>
<dbReference type="Gene3D" id="3.50.50.60">
    <property type="entry name" value="FAD/NAD(P)-binding domain"/>
    <property type="match status" value="2"/>
</dbReference>
<dbReference type="PANTHER" id="PTHR23501">
    <property type="entry name" value="MAJOR FACILITATOR SUPERFAMILY"/>
    <property type="match status" value="1"/>
</dbReference>
<dbReference type="PROSITE" id="PS50850">
    <property type="entry name" value="MFS"/>
    <property type="match status" value="1"/>
</dbReference>
<dbReference type="PRINTS" id="PR00420">
    <property type="entry name" value="RNGMNOXGNASE"/>
</dbReference>
<gene>
    <name evidence="8" type="ORF">ST47_g1936</name>
</gene>
<feature type="transmembrane region" description="Helical" evidence="6">
    <location>
        <begin position="653"/>
        <end position="678"/>
    </location>
</feature>
<evidence type="ECO:0000256" key="4">
    <source>
        <dbReference type="ARBA" id="ARBA00023136"/>
    </source>
</evidence>
<feature type="transmembrane region" description="Helical" evidence="6">
    <location>
        <begin position="850"/>
        <end position="870"/>
    </location>
</feature>
<organism evidence="8 9">
    <name type="scientific">Didymella rabiei</name>
    <name type="common">Chickpea ascochyta blight fungus</name>
    <name type="synonym">Mycosphaerella rabiei</name>
    <dbReference type="NCBI Taxonomy" id="5454"/>
    <lineage>
        <taxon>Eukaryota</taxon>
        <taxon>Fungi</taxon>
        <taxon>Dikarya</taxon>
        <taxon>Ascomycota</taxon>
        <taxon>Pezizomycotina</taxon>
        <taxon>Dothideomycetes</taxon>
        <taxon>Pleosporomycetidae</taxon>
        <taxon>Pleosporales</taxon>
        <taxon>Pleosporineae</taxon>
        <taxon>Didymellaceae</taxon>
        <taxon>Ascochyta</taxon>
    </lineage>
</organism>
<dbReference type="FunFam" id="1.20.1720.10:FF:000037">
    <property type="entry name" value="WGS project CABT00000000 data, contig 2.4"/>
    <property type="match status" value="1"/>
</dbReference>
<dbReference type="Gene3D" id="1.20.1250.20">
    <property type="entry name" value="MFS general substrate transporter like domains"/>
    <property type="match status" value="1"/>
</dbReference>
<accession>A0A163KCX2</accession>
<feature type="domain" description="Major facilitator superfamily (MFS) profile" evidence="7">
    <location>
        <begin position="587"/>
        <end position="1080"/>
    </location>
</feature>
<dbReference type="AlphaFoldDB" id="A0A163KCX2"/>
<feature type="region of interest" description="Disordered" evidence="5">
    <location>
        <begin position="1092"/>
        <end position="1117"/>
    </location>
</feature>
<dbReference type="CDD" id="cd17502">
    <property type="entry name" value="MFS_Azr1_MDR_like"/>
    <property type="match status" value="1"/>
</dbReference>
<feature type="transmembrane region" description="Helical" evidence="6">
    <location>
        <begin position="919"/>
        <end position="937"/>
    </location>
</feature>
<keyword evidence="9" id="KW-1185">Reference proteome</keyword>
<evidence type="ECO:0000313" key="8">
    <source>
        <dbReference type="EMBL" id="KZM26920.1"/>
    </source>
</evidence>
<dbReference type="GO" id="GO:0022857">
    <property type="term" value="F:transmembrane transporter activity"/>
    <property type="evidence" value="ECO:0007669"/>
    <property type="project" value="InterPro"/>
</dbReference>
<keyword evidence="3 6" id="KW-1133">Transmembrane helix</keyword>
<feature type="transmembrane region" description="Helical" evidence="6">
    <location>
        <begin position="1057"/>
        <end position="1074"/>
    </location>
</feature>
<sequence length="1143" mass="124289">MATSTTTKDLHVLIVGAGTTGLLIAQGLKKNGVAFTIFEAETDSTYQTRPREWGMTLHWGSSHLASCLPDHLAARFHEAYADPSLKPDAVTGLPIFNGKTGDLIMEMSADHAVRVSRKKMRSLFSHGLDVQYGKHVVRAYPIDDPASHHNGRVRLEFEDGGHAVGHVVAGTDGAKSLLRESIVGLEDAQLTTVPVNLFNFAYTFDPELSLRIREHNPIFINSIHPDHGTMYWLSIMDVPDPEKPETWTFQVMQSWNDKTTPPSADLTTNQGRLKFFKARCDEYAEPWRSVGRAVKDGTTIPMDRLTYWEKSRKWDNRRGRMTLCGDAAHPMTPRKFPRSCVTPVYKTLDPHPPDLIVDTMHSADRGQGLNNALQDASNFVSALVSVSKGSATLADAVQAYEDELLERGQTEMSISLKQSYLIHDWDTLMQSPMVKIAQAGLTPPNHLPRQPSLYDMQPFPQSTSSSRPSSIIPPTINASQFSLAETAVQSPSASHATFVRLPSTSTLALHGSLPSKASSLKRSHSTTPADERTVSFGLDELETEKLGTPGTLPDNRRLARPTLPLFPSGDSQTPSEKWTRTKGFWRSFIAMCLPLLLSALEGSVTNTALPTISESLNLGTSFSWVATAFLLASTIFQPMYSQLGDMWGRKAPMMVAVTVFAIGSAVCGVAQSGAVLIVGRIIQGLGTGGIDLFAEMILCDIVPLRKRGPYLAIKHIVFAVGTCLGPLLGGVFAELNWRWCFYCNIPVCFVAFVIIYLWLDVGGGIKSREVSVLAEFKKIDYTGTGMLTFSVVMLLISLSTGGAPNPWSHWTIITPMVLGLLGFMSLAFWERSTYCKFPIMPPHVFSNRTTNIAFALTTIHGFITYGFQFYLPPFFQAVKGSSPSQSGVEVMPTTLAVVVCAAVGGPLMTLWGKYKPMHILGFATMTLGLGLCVLLGPSTPISVWLPLQLVVAGGLGIVISTMLPAVQVKLPESSTGAAAGSWAFLRGTGSLFGVAIPGAVFNVRFNSLLATIPSPTARSQLAKGQAYQHASAAFVKSFGSKNETHIVNAFNDSLKCVWIVFAVLAATAFLLTFGEQQHKMRKQLNTKYGLKSAPQTPAITPASSAPPTRPSTAMPSSAVDHHDAEAIYPMVQIPLNLRSNEDV</sequence>
<dbReference type="Gene3D" id="1.20.1720.10">
    <property type="entry name" value="Multidrug resistance protein D"/>
    <property type="match status" value="1"/>
</dbReference>
<dbReference type="SUPFAM" id="SSF51905">
    <property type="entry name" value="FAD/NAD(P)-binding domain"/>
    <property type="match status" value="1"/>
</dbReference>
<evidence type="ECO:0000313" key="9">
    <source>
        <dbReference type="Proteomes" id="UP000076837"/>
    </source>
</evidence>
<dbReference type="SUPFAM" id="SSF103473">
    <property type="entry name" value="MFS general substrate transporter"/>
    <property type="match status" value="1"/>
</dbReference>
<proteinExistence type="predicted"/>
<dbReference type="InterPro" id="IPR036188">
    <property type="entry name" value="FAD/NAD-bd_sf"/>
</dbReference>
<evidence type="ECO:0000259" key="7">
    <source>
        <dbReference type="PROSITE" id="PS50850"/>
    </source>
</evidence>
<dbReference type="InterPro" id="IPR020846">
    <property type="entry name" value="MFS_dom"/>
</dbReference>
<evidence type="ECO:0000256" key="5">
    <source>
        <dbReference type="SAM" id="MobiDB-lite"/>
    </source>
</evidence>
<evidence type="ECO:0000256" key="1">
    <source>
        <dbReference type="ARBA" id="ARBA00004141"/>
    </source>
</evidence>
<feature type="transmembrane region" description="Helical" evidence="6">
    <location>
        <begin position="943"/>
        <end position="966"/>
    </location>
</feature>
<protein>
    <submittedName>
        <fullName evidence="8">Transmembrane transport</fullName>
    </submittedName>
</protein>
<dbReference type="GO" id="GO:0005886">
    <property type="term" value="C:plasma membrane"/>
    <property type="evidence" value="ECO:0007669"/>
    <property type="project" value="TreeGrafter"/>
</dbReference>
<keyword evidence="4 6" id="KW-0472">Membrane</keyword>
<feature type="transmembrane region" description="Helical" evidence="6">
    <location>
        <begin position="779"/>
        <end position="798"/>
    </location>
</feature>
<feature type="transmembrane region" description="Helical" evidence="6">
    <location>
        <begin position="622"/>
        <end position="641"/>
    </location>
</feature>
<name>A0A163KCX2_DIDRA</name>
<dbReference type="EMBL" id="JYNV01000089">
    <property type="protein sequence ID" value="KZM26920.1"/>
    <property type="molecule type" value="Genomic_DNA"/>
</dbReference>
<evidence type="ECO:0000256" key="6">
    <source>
        <dbReference type="SAM" id="Phobius"/>
    </source>
</evidence>
<keyword evidence="2 6" id="KW-0812">Transmembrane</keyword>
<feature type="transmembrane region" description="Helical" evidence="6">
    <location>
        <begin position="716"/>
        <end position="733"/>
    </location>
</feature>
<comment type="subcellular location">
    <subcellularLocation>
        <location evidence="1">Membrane</location>
        <topology evidence="1">Multi-pass membrane protein</topology>
    </subcellularLocation>
</comment>
<comment type="caution">
    <text evidence="8">The sequence shown here is derived from an EMBL/GenBank/DDBJ whole genome shotgun (WGS) entry which is preliminary data.</text>
</comment>
<feature type="compositionally biased region" description="Low complexity" evidence="5">
    <location>
        <begin position="462"/>
        <end position="474"/>
    </location>
</feature>
<feature type="region of interest" description="Disordered" evidence="5">
    <location>
        <begin position="440"/>
        <end position="474"/>
    </location>
</feature>
<feature type="region of interest" description="Disordered" evidence="5">
    <location>
        <begin position="542"/>
        <end position="577"/>
    </location>
</feature>
<feature type="transmembrane region" description="Helical" evidence="6">
    <location>
        <begin position="890"/>
        <end position="912"/>
    </location>
</feature>
<feature type="transmembrane region" description="Helical" evidence="6">
    <location>
        <begin position="810"/>
        <end position="829"/>
    </location>
</feature>
<dbReference type="Proteomes" id="UP000076837">
    <property type="component" value="Unassembled WGS sequence"/>
</dbReference>
<dbReference type="InterPro" id="IPR011701">
    <property type="entry name" value="MFS"/>
</dbReference>
<feature type="transmembrane region" description="Helical" evidence="6">
    <location>
        <begin position="978"/>
        <end position="1001"/>
    </location>
</feature>
<dbReference type="InterPro" id="IPR036259">
    <property type="entry name" value="MFS_trans_sf"/>
</dbReference>
<feature type="transmembrane region" description="Helical" evidence="6">
    <location>
        <begin position="584"/>
        <end position="602"/>
    </location>
</feature>
<dbReference type="PANTHER" id="PTHR23501:SF168">
    <property type="entry name" value="MAJOR FACILITATOR SUPERFAMILY (MFS) PROFILE DOMAIN-CONTAINING PROTEIN"/>
    <property type="match status" value="1"/>
</dbReference>